<evidence type="ECO:0000256" key="2">
    <source>
        <dbReference type="ARBA" id="ARBA00022692"/>
    </source>
</evidence>
<dbReference type="Pfam" id="PF00528">
    <property type="entry name" value="BPD_transp_1"/>
    <property type="match status" value="1"/>
</dbReference>
<evidence type="ECO:0000256" key="3">
    <source>
        <dbReference type="ARBA" id="ARBA00022989"/>
    </source>
</evidence>
<dbReference type="CDD" id="cd06261">
    <property type="entry name" value="TM_PBP2"/>
    <property type="match status" value="1"/>
</dbReference>
<dbReference type="InterPro" id="IPR025966">
    <property type="entry name" value="OppC_N"/>
</dbReference>
<feature type="transmembrane region" description="Helical" evidence="5">
    <location>
        <begin position="342"/>
        <end position="362"/>
    </location>
</feature>
<dbReference type="InterPro" id="IPR000515">
    <property type="entry name" value="MetI-like"/>
</dbReference>
<keyword evidence="2 5" id="KW-0812">Transmembrane</keyword>
<dbReference type="PROSITE" id="PS50928">
    <property type="entry name" value="ABC_TM1"/>
    <property type="match status" value="1"/>
</dbReference>
<evidence type="ECO:0000313" key="7">
    <source>
        <dbReference type="EMBL" id="TQE96233.1"/>
    </source>
</evidence>
<keyword evidence="3 5" id="KW-1133">Transmembrane helix</keyword>
<dbReference type="EMBL" id="VIGC01000009">
    <property type="protein sequence ID" value="TQE96233.1"/>
    <property type="molecule type" value="Genomic_DNA"/>
</dbReference>
<dbReference type="Proteomes" id="UP000317371">
    <property type="component" value="Unassembled WGS sequence"/>
</dbReference>
<keyword evidence="8" id="KW-1185">Reference proteome</keyword>
<dbReference type="GO" id="GO:0005886">
    <property type="term" value="C:plasma membrane"/>
    <property type="evidence" value="ECO:0007669"/>
    <property type="project" value="UniProtKB-SubCell"/>
</dbReference>
<gene>
    <name evidence="7" type="ORF">FKZ61_09150</name>
</gene>
<dbReference type="OrthoDB" id="9797472at2"/>
<feature type="transmembrane region" description="Helical" evidence="5">
    <location>
        <begin position="35"/>
        <end position="58"/>
    </location>
</feature>
<sequence length="374" mass="42030">MVVTETARQPDLHDESYYLASQWQLVWRKFRKHRLALLGMSILVIFYLVAIFADFFALHPYQERNADFALAPPQRIHFWDESGQFHFPPFIYGRQQSLDMRTLQRTYVEDTEVRYPLRFFARGYSYKLLGLLETDIHLIGVDGPVKFFPFGTDEFGRDLYSRNIFASRISLSIGFVGVLVSFVIGCLVGGISGYFGGTVDLIIQRLIEFIISIPTIPLWIALAAALPPHWTSVQVYFSITVVLATVGWTGLARTVRGKLLETREADFVMAARVSNVGDFHIIVRHLLPSFASYLIVSLTLGVPGMILGETALSFLGIGIRPPAVSWGVLLQDAQNIRSLAQSPWLFIPAVFVVVAVLCFNFVGDGLRDAADPYK</sequence>
<dbReference type="InParanoid" id="A0A540VJD5"/>
<dbReference type="AlphaFoldDB" id="A0A540VJD5"/>
<reference evidence="7 8" key="1">
    <citation type="submission" date="2019-06" db="EMBL/GenBank/DDBJ databases">
        <title>Genome sequence of Litorilinea aerophila BAA-2444.</title>
        <authorList>
            <person name="Maclea K.S."/>
            <person name="Maurais E.G."/>
            <person name="Iannazzi L.C."/>
        </authorList>
    </citation>
    <scope>NUCLEOTIDE SEQUENCE [LARGE SCALE GENOMIC DNA]</scope>
    <source>
        <strain evidence="7 8">ATCC BAA-2444</strain>
    </source>
</reference>
<comment type="subcellular location">
    <subcellularLocation>
        <location evidence="5">Cell membrane</location>
        <topology evidence="5">Multi-pass membrane protein</topology>
    </subcellularLocation>
    <subcellularLocation>
        <location evidence="1">Membrane</location>
        <topology evidence="1">Multi-pass membrane protein</topology>
    </subcellularLocation>
</comment>
<dbReference type="Pfam" id="PF12911">
    <property type="entry name" value="OppC_N"/>
    <property type="match status" value="1"/>
</dbReference>
<dbReference type="SUPFAM" id="SSF161098">
    <property type="entry name" value="MetI-like"/>
    <property type="match status" value="1"/>
</dbReference>
<comment type="caution">
    <text evidence="7">The sequence shown here is derived from an EMBL/GenBank/DDBJ whole genome shotgun (WGS) entry which is preliminary data.</text>
</comment>
<dbReference type="PANTHER" id="PTHR43839">
    <property type="entry name" value="OPPC IN A BINDING PROTEIN-DEPENDENT TRANSPORT SYSTEM"/>
    <property type="match status" value="1"/>
</dbReference>
<evidence type="ECO:0000256" key="5">
    <source>
        <dbReference type="RuleBase" id="RU363032"/>
    </source>
</evidence>
<feature type="domain" description="ABC transmembrane type-1" evidence="6">
    <location>
        <begin position="167"/>
        <end position="363"/>
    </location>
</feature>
<dbReference type="PANTHER" id="PTHR43839:SF3">
    <property type="entry name" value="OLIGOPEPTIDE ABC TRANSPORTER, PERMEASE PROTEIN"/>
    <property type="match status" value="1"/>
</dbReference>
<dbReference type="InterPro" id="IPR035906">
    <property type="entry name" value="MetI-like_sf"/>
</dbReference>
<feature type="transmembrane region" description="Helical" evidence="5">
    <location>
        <begin position="206"/>
        <end position="227"/>
    </location>
</feature>
<accession>A0A540VJD5</accession>
<keyword evidence="4 5" id="KW-0472">Membrane</keyword>
<evidence type="ECO:0000259" key="6">
    <source>
        <dbReference type="PROSITE" id="PS50928"/>
    </source>
</evidence>
<feature type="transmembrane region" description="Helical" evidence="5">
    <location>
        <begin position="286"/>
        <end position="306"/>
    </location>
</feature>
<protein>
    <submittedName>
        <fullName evidence="7">ABC transporter permease</fullName>
    </submittedName>
</protein>
<evidence type="ECO:0000256" key="1">
    <source>
        <dbReference type="ARBA" id="ARBA00004141"/>
    </source>
</evidence>
<evidence type="ECO:0000313" key="8">
    <source>
        <dbReference type="Proteomes" id="UP000317371"/>
    </source>
</evidence>
<dbReference type="Gene3D" id="1.10.3720.10">
    <property type="entry name" value="MetI-like"/>
    <property type="match status" value="1"/>
</dbReference>
<keyword evidence="5" id="KW-0813">Transport</keyword>
<name>A0A540VJD5_9CHLR</name>
<evidence type="ECO:0000256" key="4">
    <source>
        <dbReference type="ARBA" id="ARBA00023136"/>
    </source>
</evidence>
<dbReference type="GO" id="GO:0055085">
    <property type="term" value="P:transmembrane transport"/>
    <property type="evidence" value="ECO:0007669"/>
    <property type="project" value="InterPro"/>
</dbReference>
<comment type="similarity">
    <text evidence="5">Belongs to the binding-protein-dependent transport system permease family.</text>
</comment>
<feature type="transmembrane region" description="Helical" evidence="5">
    <location>
        <begin position="169"/>
        <end position="194"/>
    </location>
</feature>
<organism evidence="7 8">
    <name type="scientific">Litorilinea aerophila</name>
    <dbReference type="NCBI Taxonomy" id="1204385"/>
    <lineage>
        <taxon>Bacteria</taxon>
        <taxon>Bacillati</taxon>
        <taxon>Chloroflexota</taxon>
        <taxon>Caldilineae</taxon>
        <taxon>Caldilineales</taxon>
        <taxon>Caldilineaceae</taxon>
        <taxon>Litorilinea</taxon>
    </lineage>
</organism>
<feature type="transmembrane region" description="Helical" evidence="5">
    <location>
        <begin position="233"/>
        <end position="251"/>
    </location>
</feature>
<proteinExistence type="inferred from homology"/>